<evidence type="ECO:0000313" key="2">
    <source>
        <dbReference type="EMBL" id="CAE0671554.1"/>
    </source>
</evidence>
<protein>
    <submittedName>
        <fullName evidence="2">Uncharacterized protein</fullName>
    </submittedName>
</protein>
<evidence type="ECO:0000256" key="1">
    <source>
        <dbReference type="SAM" id="MobiDB-lite"/>
    </source>
</evidence>
<dbReference type="EMBL" id="HBIV01032532">
    <property type="protein sequence ID" value="CAE0671554.1"/>
    <property type="molecule type" value="Transcribed_RNA"/>
</dbReference>
<feature type="compositionally biased region" description="Basic and acidic residues" evidence="1">
    <location>
        <begin position="132"/>
        <end position="141"/>
    </location>
</feature>
<feature type="region of interest" description="Disordered" evidence="1">
    <location>
        <begin position="122"/>
        <end position="141"/>
    </location>
</feature>
<reference evidence="2" key="1">
    <citation type="submission" date="2021-01" db="EMBL/GenBank/DDBJ databases">
        <authorList>
            <person name="Corre E."/>
            <person name="Pelletier E."/>
            <person name="Niang G."/>
            <person name="Scheremetjew M."/>
            <person name="Finn R."/>
            <person name="Kale V."/>
            <person name="Holt S."/>
            <person name="Cochrane G."/>
            <person name="Meng A."/>
            <person name="Brown T."/>
            <person name="Cohen L."/>
        </authorList>
    </citation>
    <scope>NUCLEOTIDE SEQUENCE</scope>
    <source>
        <strain evidence="2">CCCM811</strain>
    </source>
</reference>
<organism evidence="2">
    <name type="scientific">Lotharella globosa</name>
    <dbReference type="NCBI Taxonomy" id="91324"/>
    <lineage>
        <taxon>Eukaryota</taxon>
        <taxon>Sar</taxon>
        <taxon>Rhizaria</taxon>
        <taxon>Cercozoa</taxon>
        <taxon>Chlorarachniophyceae</taxon>
        <taxon>Lotharella</taxon>
    </lineage>
</organism>
<proteinExistence type="predicted"/>
<dbReference type="AlphaFoldDB" id="A0A7S3Z4H6"/>
<gene>
    <name evidence="2" type="ORF">LGLO00237_LOCUS23201</name>
</gene>
<accession>A0A7S3Z4H6</accession>
<name>A0A7S3Z4H6_9EUKA</name>
<sequence>MGSRLKSRRLFQKQGWTVAEARRRIVEVTLPLTQAEVEAGVATPLEVTVLEVTVVTTMEEEEGADIEAVTTLITMLEDTGEATAVDTEEADQSQTQNTQHIPHRHIKLAKVLRILAIPQAHTRQVMRRGHTHQADTHKEDP</sequence>